<gene>
    <name evidence="1" type="ORF">MENT_LOCUS19363</name>
</gene>
<evidence type="ECO:0000313" key="1">
    <source>
        <dbReference type="EMBL" id="CAD2168028.1"/>
    </source>
</evidence>
<accession>A0A6V7V1K4</accession>
<protein>
    <submittedName>
        <fullName evidence="1">Uncharacterized protein</fullName>
    </submittedName>
</protein>
<dbReference type="AlphaFoldDB" id="A0A6V7V1K4"/>
<evidence type="ECO:0000313" key="2">
    <source>
        <dbReference type="Proteomes" id="UP000580250"/>
    </source>
</evidence>
<dbReference type="Proteomes" id="UP000580250">
    <property type="component" value="Unassembled WGS sequence"/>
</dbReference>
<sequence>MVPWSLDLKPSIKHPFPCVGCKDWCKNKEGYSCKYTCETSFYPLCTHDYVPIDRDGDILCDIIKNCTYSLQNSWTWWVKTPGHVDATKNTHSIRIVGYPN</sequence>
<name>A0A6V7V1K4_MELEN</name>
<comment type="caution">
    <text evidence="1">The sequence shown here is derived from an EMBL/GenBank/DDBJ whole genome shotgun (WGS) entry which is preliminary data.</text>
</comment>
<organism evidence="1 2">
    <name type="scientific">Meloidogyne enterolobii</name>
    <name type="common">Root-knot nematode worm</name>
    <name type="synonym">Meloidogyne mayaguensis</name>
    <dbReference type="NCBI Taxonomy" id="390850"/>
    <lineage>
        <taxon>Eukaryota</taxon>
        <taxon>Metazoa</taxon>
        <taxon>Ecdysozoa</taxon>
        <taxon>Nematoda</taxon>
        <taxon>Chromadorea</taxon>
        <taxon>Rhabditida</taxon>
        <taxon>Tylenchina</taxon>
        <taxon>Tylenchomorpha</taxon>
        <taxon>Tylenchoidea</taxon>
        <taxon>Meloidogynidae</taxon>
        <taxon>Meloidogyninae</taxon>
        <taxon>Meloidogyne</taxon>
    </lineage>
</organism>
<reference evidence="1 2" key="1">
    <citation type="submission" date="2020-08" db="EMBL/GenBank/DDBJ databases">
        <authorList>
            <person name="Koutsovoulos G."/>
            <person name="Danchin GJ E."/>
        </authorList>
    </citation>
    <scope>NUCLEOTIDE SEQUENCE [LARGE SCALE GENOMIC DNA]</scope>
</reference>
<proteinExistence type="predicted"/>
<dbReference type="EMBL" id="CAJEWN010000135">
    <property type="protein sequence ID" value="CAD2168028.1"/>
    <property type="molecule type" value="Genomic_DNA"/>
</dbReference>